<accession>A0A4Z1PLH2</accession>
<name>A0A4Z1PLH2_9PEZI</name>
<evidence type="ECO:0000313" key="1">
    <source>
        <dbReference type="EMBL" id="TID26731.1"/>
    </source>
</evidence>
<evidence type="ECO:0000313" key="2">
    <source>
        <dbReference type="Proteomes" id="UP000298493"/>
    </source>
</evidence>
<dbReference type="EMBL" id="SNSC02000002">
    <property type="protein sequence ID" value="TID26731.1"/>
    <property type="molecule type" value="Genomic_DNA"/>
</dbReference>
<dbReference type="AlphaFoldDB" id="A0A4Z1PLH2"/>
<organism evidence="1 2">
    <name type="scientific">Venturia nashicola</name>
    <dbReference type="NCBI Taxonomy" id="86259"/>
    <lineage>
        <taxon>Eukaryota</taxon>
        <taxon>Fungi</taxon>
        <taxon>Dikarya</taxon>
        <taxon>Ascomycota</taxon>
        <taxon>Pezizomycotina</taxon>
        <taxon>Dothideomycetes</taxon>
        <taxon>Pleosporomycetidae</taxon>
        <taxon>Venturiales</taxon>
        <taxon>Venturiaceae</taxon>
        <taxon>Venturia</taxon>
    </lineage>
</organism>
<proteinExistence type="predicted"/>
<dbReference type="Proteomes" id="UP000298493">
    <property type="component" value="Unassembled WGS sequence"/>
</dbReference>
<protein>
    <submittedName>
        <fullName evidence="1">Uncharacterized protein</fullName>
    </submittedName>
</protein>
<comment type="caution">
    <text evidence="1">The sequence shown here is derived from an EMBL/GenBank/DDBJ whole genome shotgun (WGS) entry which is preliminary data.</text>
</comment>
<sequence>MGISDNKLDFQQFCWSPSPATHHSFAPCILIISYDTFLLVNDRLSTLSLLQVLKLLPNMPFFGSFPFRATFRSNKNTIRTLRTIKPRQIRLSFRPIRTHTPQTLLTIPQISPPNLSSTLPLPTQVLINSATPEIQDIIQISLGLFLLSNELNLLHQAI</sequence>
<reference evidence="1 2" key="1">
    <citation type="submission" date="2019-04" db="EMBL/GenBank/DDBJ databases">
        <title>High contiguity whole genome sequence and gene annotation resource for two Venturia nashicola isolates.</title>
        <authorList>
            <person name="Prokchorchik M."/>
            <person name="Won K."/>
            <person name="Lee Y."/>
            <person name="Choi E.D."/>
            <person name="Segonzac C."/>
            <person name="Sohn K.H."/>
        </authorList>
    </citation>
    <scope>NUCLEOTIDE SEQUENCE [LARGE SCALE GENOMIC DNA]</scope>
    <source>
        <strain evidence="1 2">PRI2</strain>
    </source>
</reference>
<keyword evidence="2" id="KW-1185">Reference proteome</keyword>
<gene>
    <name evidence="1" type="ORF">E6O75_ATG01224</name>
</gene>